<reference evidence="5 6" key="1">
    <citation type="journal article" date="2012" name="Nat. Biotechnol.">
        <title>Draft genome sequence of pigeonpea (Cajanus cajan), an orphan legume crop of resource-poor farmers.</title>
        <authorList>
            <person name="Varshney R.K."/>
            <person name="Chen W."/>
            <person name="Li Y."/>
            <person name="Bharti A.K."/>
            <person name="Saxena R.K."/>
            <person name="Schlueter J.A."/>
            <person name="Donoghue M.T."/>
            <person name="Azam S."/>
            <person name="Fan G."/>
            <person name="Whaley A.M."/>
            <person name="Farmer A.D."/>
            <person name="Sheridan J."/>
            <person name="Iwata A."/>
            <person name="Tuteja R."/>
            <person name="Penmetsa R.V."/>
            <person name="Wu W."/>
            <person name="Upadhyaya H.D."/>
            <person name="Yang S.P."/>
            <person name="Shah T."/>
            <person name="Saxena K.B."/>
            <person name="Michael T."/>
            <person name="McCombie W.R."/>
            <person name="Yang B."/>
            <person name="Zhang G."/>
            <person name="Yang H."/>
            <person name="Wang J."/>
            <person name="Spillane C."/>
            <person name="Cook D.R."/>
            <person name="May G.D."/>
            <person name="Xu X."/>
            <person name="Jackson S.A."/>
        </authorList>
    </citation>
    <scope>NUCLEOTIDE SEQUENCE [LARGE SCALE GENOMIC DNA]</scope>
    <source>
        <strain evidence="6">cv. Asha</strain>
    </source>
</reference>
<dbReference type="GO" id="GO:0016705">
    <property type="term" value="F:oxidoreductase activity, acting on paired donors, with incorporation or reduction of molecular oxygen"/>
    <property type="evidence" value="ECO:0007669"/>
    <property type="project" value="InterPro"/>
</dbReference>
<proteinExistence type="inferred from homology"/>
<evidence type="ECO:0000256" key="1">
    <source>
        <dbReference type="ARBA" id="ARBA00010617"/>
    </source>
</evidence>
<dbReference type="PRINTS" id="PR00385">
    <property type="entry name" value="P450"/>
</dbReference>
<dbReference type="InterPro" id="IPR002401">
    <property type="entry name" value="Cyt_P450_E_grp-I"/>
</dbReference>
<dbReference type="InterPro" id="IPR017972">
    <property type="entry name" value="Cyt_P450_CS"/>
</dbReference>
<dbReference type="AlphaFoldDB" id="A0A151TB40"/>
<name>A0A151TB40_CAJCA</name>
<dbReference type="PANTHER" id="PTHR47950:SF30">
    <property type="entry name" value="CYTOCHROME P450 FAMILY PROTEIN"/>
    <property type="match status" value="1"/>
</dbReference>
<dbReference type="GO" id="GO:0020037">
    <property type="term" value="F:heme binding"/>
    <property type="evidence" value="ECO:0007669"/>
    <property type="project" value="InterPro"/>
</dbReference>
<dbReference type="PANTHER" id="PTHR47950">
    <property type="entry name" value="CYTOCHROME P450, FAMILY 76, SUBFAMILY C, POLYPEPTIDE 5-RELATED"/>
    <property type="match status" value="1"/>
</dbReference>
<keyword evidence="2" id="KW-0479">Metal-binding</keyword>
<dbReference type="GO" id="GO:0004497">
    <property type="term" value="F:monooxygenase activity"/>
    <property type="evidence" value="ECO:0007669"/>
    <property type="project" value="InterPro"/>
</dbReference>
<keyword evidence="3" id="KW-0560">Oxidoreductase</keyword>
<gene>
    <name evidence="5" type="ORF">KK1_018864</name>
</gene>
<protein>
    <submittedName>
        <fullName evidence="5">Cytochrome P450 76C4</fullName>
    </submittedName>
</protein>
<dbReference type="OMA" id="NEEWRTI"/>
<evidence type="ECO:0000313" key="6">
    <source>
        <dbReference type="Proteomes" id="UP000075243"/>
    </source>
</evidence>
<dbReference type="SUPFAM" id="SSF48264">
    <property type="entry name" value="Cytochrome P450"/>
    <property type="match status" value="2"/>
</dbReference>
<accession>A0A151TB40</accession>
<keyword evidence="6" id="KW-1185">Reference proteome</keyword>
<evidence type="ECO:0000256" key="4">
    <source>
        <dbReference type="ARBA" id="ARBA00023004"/>
    </source>
</evidence>
<organism evidence="5 6">
    <name type="scientific">Cajanus cajan</name>
    <name type="common">Pigeon pea</name>
    <name type="synonym">Cajanus indicus</name>
    <dbReference type="NCBI Taxonomy" id="3821"/>
    <lineage>
        <taxon>Eukaryota</taxon>
        <taxon>Viridiplantae</taxon>
        <taxon>Streptophyta</taxon>
        <taxon>Embryophyta</taxon>
        <taxon>Tracheophyta</taxon>
        <taxon>Spermatophyta</taxon>
        <taxon>Magnoliopsida</taxon>
        <taxon>eudicotyledons</taxon>
        <taxon>Gunneridae</taxon>
        <taxon>Pentapetalae</taxon>
        <taxon>rosids</taxon>
        <taxon>fabids</taxon>
        <taxon>Fabales</taxon>
        <taxon>Fabaceae</taxon>
        <taxon>Papilionoideae</taxon>
        <taxon>50 kb inversion clade</taxon>
        <taxon>NPAAA clade</taxon>
        <taxon>indigoferoid/millettioid clade</taxon>
        <taxon>Phaseoleae</taxon>
        <taxon>Cajanus</taxon>
    </lineage>
</organism>
<dbReference type="CDD" id="cd11073">
    <property type="entry name" value="CYP76-like"/>
    <property type="match status" value="2"/>
</dbReference>
<comment type="similarity">
    <text evidence="1">Belongs to the cytochrome P450 family.</text>
</comment>
<dbReference type="InterPro" id="IPR036396">
    <property type="entry name" value="Cyt_P450_sf"/>
</dbReference>
<dbReference type="Pfam" id="PF00067">
    <property type="entry name" value="p450"/>
    <property type="match status" value="2"/>
</dbReference>
<dbReference type="GO" id="GO:0005506">
    <property type="term" value="F:iron ion binding"/>
    <property type="evidence" value="ECO:0007669"/>
    <property type="project" value="InterPro"/>
</dbReference>
<sequence length="911" mass="103833">MTLKLGSITTIVISSPQVAKQVLHENGQIFSSRTIPHSVHALNHHIYSIAWLPPSPQWRNLRRVCATKIFSPQVLASTQILRQQKVNELLDFVEERCKKGEVLDIGEAIFTTILNSISTTLFSMDLSNYTSEKSHEFMNIIRGMMEEIGRPNIADFFPILRPLDPQRVLARTANYFNKLFKIIDEIIEERMSSRASKSDSKVCKDVLDSLLHNIEESASLLSRNDMLHFFLDLLVAGIDTTSSTVEWVMAELLHNPDKLAKARKELHEVIGKNVTVEESEMLKLPFLGAVVKETLRMHPSGPFLLPHKCDEMVSICGYNVPKNAQVLVNVWAMGRDPTIWEYPKLFLPERFLECDIDFKGRDFELIPFGTSKRVCPGLPLAHRTIHLMIASLVHNFEWKLADGLKAYAMDYQTMLLLITFVSATIIIFIHRLFNHTPESTKLPPGPRPFPIIGNILKLGTNPHKDVTKLCRIYGPVMTLKLGRITTIVISSPQVAKRVLHENGQIFSSRTIPHSVHALDHHKYSPVFLPPSPQWRNLRRVCATKIFSPQLLDSTQILRQQKVNELLDFVKEKCKKGEVVDIGEAIFTTILNSISTTFFSMDLWNSTSEKPQEFINLIRGMMEEAGRPNVADFFPILRPIDPQRVFTRMSNYFKKMLKIIDGIIEERTSSRVLETDSKVYKDVLDSLLNNIEETGSRLSRNEMLHLFLDVFVAGVDTTSSTVEWIMAELLRNPDKLAKARKELSEAIGKDVTVEESHTLKLPFLRAVVKETLRLHPPAPFLVPRKCDEMVSICGFNVPKNAQVLVNVWAMGRDPTIWEDPEVFMPERFLDREIDYKGHDFELIPFGTGKRICPGLPLAHRSMHLMVASLVHNFEWKLADGLIPENMNMNELYGITLKMAQPLRVQAISTKLY</sequence>
<dbReference type="InterPro" id="IPR001128">
    <property type="entry name" value="Cyt_P450"/>
</dbReference>
<dbReference type="Gramene" id="C.cajan_18329.t">
    <property type="protein sequence ID" value="C.cajan_18329.t"/>
    <property type="gene ID" value="C.cajan_18329"/>
</dbReference>
<dbReference type="Proteomes" id="UP000075243">
    <property type="component" value="Chromosome 7"/>
</dbReference>
<evidence type="ECO:0000313" key="5">
    <source>
        <dbReference type="EMBL" id="KYP64272.1"/>
    </source>
</evidence>
<dbReference type="FunFam" id="1.10.630.10:FF:000007">
    <property type="entry name" value="Cytochrome P450 76C4"/>
    <property type="match status" value="2"/>
</dbReference>
<dbReference type="Gene3D" id="1.10.630.10">
    <property type="entry name" value="Cytochrome P450"/>
    <property type="match status" value="2"/>
</dbReference>
<dbReference type="PROSITE" id="PS00086">
    <property type="entry name" value="CYTOCHROME_P450"/>
    <property type="match status" value="1"/>
</dbReference>
<evidence type="ECO:0000256" key="2">
    <source>
        <dbReference type="ARBA" id="ARBA00022723"/>
    </source>
</evidence>
<dbReference type="STRING" id="3821.A0A151TB40"/>
<keyword evidence="4" id="KW-0408">Iron</keyword>
<evidence type="ECO:0000256" key="3">
    <source>
        <dbReference type="ARBA" id="ARBA00023002"/>
    </source>
</evidence>
<dbReference type="EMBL" id="CM003609">
    <property type="protein sequence ID" value="KYP64272.1"/>
    <property type="molecule type" value="Genomic_DNA"/>
</dbReference>
<dbReference type="PRINTS" id="PR00463">
    <property type="entry name" value="EP450I"/>
</dbReference>